<evidence type="ECO:0000313" key="2">
    <source>
        <dbReference type="Proteomes" id="UP001060085"/>
    </source>
</evidence>
<dbReference type="Proteomes" id="UP001060085">
    <property type="component" value="Linkage Group LG04"/>
</dbReference>
<comment type="caution">
    <text evidence="1">The sequence shown here is derived from an EMBL/GenBank/DDBJ whole genome shotgun (WGS) entry which is preliminary data.</text>
</comment>
<organism evidence="1 2">
    <name type="scientific">Catharanthus roseus</name>
    <name type="common">Madagascar periwinkle</name>
    <name type="synonym">Vinca rosea</name>
    <dbReference type="NCBI Taxonomy" id="4058"/>
    <lineage>
        <taxon>Eukaryota</taxon>
        <taxon>Viridiplantae</taxon>
        <taxon>Streptophyta</taxon>
        <taxon>Embryophyta</taxon>
        <taxon>Tracheophyta</taxon>
        <taxon>Spermatophyta</taxon>
        <taxon>Magnoliopsida</taxon>
        <taxon>eudicotyledons</taxon>
        <taxon>Gunneridae</taxon>
        <taxon>Pentapetalae</taxon>
        <taxon>asterids</taxon>
        <taxon>lamiids</taxon>
        <taxon>Gentianales</taxon>
        <taxon>Apocynaceae</taxon>
        <taxon>Rauvolfioideae</taxon>
        <taxon>Vinceae</taxon>
        <taxon>Catharanthinae</taxon>
        <taxon>Catharanthus</taxon>
    </lineage>
</organism>
<keyword evidence="2" id="KW-1185">Reference proteome</keyword>
<name>A0ACC0B4H0_CATRO</name>
<reference evidence="2" key="1">
    <citation type="journal article" date="2023" name="Nat. Plants">
        <title>Single-cell RNA sequencing provides a high-resolution roadmap for understanding the multicellular compartmentation of specialized metabolism.</title>
        <authorList>
            <person name="Sun S."/>
            <person name="Shen X."/>
            <person name="Li Y."/>
            <person name="Li Y."/>
            <person name="Wang S."/>
            <person name="Li R."/>
            <person name="Zhang H."/>
            <person name="Shen G."/>
            <person name="Guo B."/>
            <person name="Wei J."/>
            <person name="Xu J."/>
            <person name="St-Pierre B."/>
            <person name="Chen S."/>
            <person name="Sun C."/>
        </authorList>
    </citation>
    <scope>NUCLEOTIDE SEQUENCE [LARGE SCALE GENOMIC DNA]</scope>
</reference>
<sequence length="255" mass="28466">MRSQNENEFSRTAFIVNRSWKSPSFRLELFKTKGATTAVCIKIQSSVNPSFYALCSLPKIKQNAAESNEYRALKVSGTYDPVAAKPTSSSLAVYQDGISHVVVLTNYAQPDQELLISRFLAIFFPLRDYLISLQSLYTHTVALASSTSSEAKADEPNQSQVLYLLVPVKQICHKGKATKESNLGICHSNKRKDNLMVKQYQMLQSSRLEIHNGSCLFADETVKIINIERLVPSPLTLERKIGGTHFSLLYSGLLL</sequence>
<accession>A0ACC0B4H0</accession>
<protein>
    <submittedName>
        <fullName evidence="1">Uncharacterized protein</fullName>
    </submittedName>
</protein>
<proteinExistence type="predicted"/>
<dbReference type="EMBL" id="CM044704">
    <property type="protein sequence ID" value="KAI5667545.1"/>
    <property type="molecule type" value="Genomic_DNA"/>
</dbReference>
<gene>
    <name evidence="1" type="ORF">M9H77_17398</name>
</gene>
<evidence type="ECO:0000313" key="1">
    <source>
        <dbReference type="EMBL" id="KAI5667545.1"/>
    </source>
</evidence>